<evidence type="ECO:0000256" key="1">
    <source>
        <dbReference type="SAM" id="SignalP"/>
    </source>
</evidence>
<sequence length="84" mass="9714">MRILCLSLSYVQISVCSAYFHSAICRMSFCSFHVNRHPQSSSIYCDAVSAFVFTYRQLLDASRHIRDYNTIHENHPSDEQGLHT</sequence>
<dbReference type="RefSeq" id="XP_018381199.1">
    <property type="nucleotide sequence ID" value="XM_018531679.1"/>
</dbReference>
<keyword evidence="1" id="KW-0732">Signal</keyword>
<keyword evidence="3" id="KW-1185">Reference proteome</keyword>
<reference evidence="2 3" key="1">
    <citation type="submission" date="2016-05" db="EMBL/GenBank/DDBJ databases">
        <title>Comparative analysis of secretome profiles of manganese(II)-oxidizing ascomycete fungi.</title>
        <authorList>
            <consortium name="DOE Joint Genome Institute"/>
            <person name="Zeiner C.A."/>
            <person name="Purvine S.O."/>
            <person name="Zink E.M."/>
            <person name="Wu S."/>
            <person name="Pasa-Tolic L."/>
            <person name="Chaput D.L."/>
            <person name="Haridas S."/>
            <person name="Grigoriev I.V."/>
            <person name="Santelli C.M."/>
            <person name="Hansel C.M."/>
        </authorList>
    </citation>
    <scope>NUCLEOTIDE SEQUENCE [LARGE SCALE GENOMIC DNA]</scope>
    <source>
        <strain evidence="2 3">SRC1lrK2f</strain>
    </source>
</reference>
<dbReference type="EMBL" id="KV441492">
    <property type="protein sequence ID" value="OAG15778.1"/>
    <property type="molecule type" value="Genomic_DNA"/>
</dbReference>
<dbReference type="KEGG" id="aalt:CC77DRAFT_436421"/>
<dbReference type="AlphaFoldDB" id="A0A177D8K5"/>
<feature type="signal peptide" evidence="1">
    <location>
        <begin position="1"/>
        <end position="18"/>
    </location>
</feature>
<protein>
    <recommendedName>
        <fullName evidence="4">Secreted protein</fullName>
    </recommendedName>
</protein>
<feature type="chain" id="PRO_5008059123" description="Secreted protein" evidence="1">
    <location>
        <begin position="19"/>
        <end position="84"/>
    </location>
</feature>
<evidence type="ECO:0000313" key="2">
    <source>
        <dbReference type="EMBL" id="OAG15778.1"/>
    </source>
</evidence>
<dbReference type="Proteomes" id="UP000077248">
    <property type="component" value="Unassembled WGS sequence"/>
</dbReference>
<dbReference type="VEuPathDB" id="FungiDB:CC77DRAFT_436421"/>
<organism evidence="2 3">
    <name type="scientific">Alternaria alternata</name>
    <name type="common">Alternaria rot fungus</name>
    <name type="synonym">Torula alternata</name>
    <dbReference type="NCBI Taxonomy" id="5599"/>
    <lineage>
        <taxon>Eukaryota</taxon>
        <taxon>Fungi</taxon>
        <taxon>Dikarya</taxon>
        <taxon>Ascomycota</taxon>
        <taxon>Pezizomycotina</taxon>
        <taxon>Dothideomycetes</taxon>
        <taxon>Pleosporomycetidae</taxon>
        <taxon>Pleosporales</taxon>
        <taxon>Pleosporineae</taxon>
        <taxon>Pleosporaceae</taxon>
        <taxon>Alternaria</taxon>
        <taxon>Alternaria sect. Alternaria</taxon>
        <taxon>Alternaria alternata complex</taxon>
    </lineage>
</organism>
<dbReference type="GeneID" id="29117273"/>
<accession>A0A177D8K5</accession>
<gene>
    <name evidence="2" type="ORF">CC77DRAFT_436421</name>
</gene>
<evidence type="ECO:0000313" key="3">
    <source>
        <dbReference type="Proteomes" id="UP000077248"/>
    </source>
</evidence>
<evidence type="ECO:0008006" key="4">
    <source>
        <dbReference type="Google" id="ProtNLM"/>
    </source>
</evidence>
<name>A0A177D8K5_ALTAL</name>
<proteinExistence type="predicted"/>